<name>A0A0B6ZMX3_9EUPU</name>
<evidence type="ECO:0000313" key="1">
    <source>
        <dbReference type="EMBL" id="CEK69883.1"/>
    </source>
</evidence>
<accession>A0A0B6ZMX3</accession>
<reference evidence="1" key="1">
    <citation type="submission" date="2014-12" db="EMBL/GenBank/DDBJ databases">
        <title>Insight into the proteome of Arion vulgaris.</title>
        <authorList>
            <person name="Aradska J."/>
            <person name="Bulat T."/>
            <person name="Smidak R."/>
            <person name="Sarate P."/>
            <person name="Gangsoo J."/>
            <person name="Sialana F."/>
            <person name="Bilban M."/>
            <person name="Lubec G."/>
        </authorList>
    </citation>
    <scope>NUCLEOTIDE SEQUENCE</scope>
    <source>
        <tissue evidence="1">Skin</tissue>
    </source>
</reference>
<gene>
    <name evidence="1" type="primary">ORF72016</name>
</gene>
<dbReference type="EMBL" id="HACG01023018">
    <property type="protein sequence ID" value="CEK69883.1"/>
    <property type="molecule type" value="Transcribed_RNA"/>
</dbReference>
<dbReference type="AlphaFoldDB" id="A0A0B6ZMX3"/>
<protein>
    <submittedName>
        <fullName evidence="1">Uncharacterized protein</fullName>
    </submittedName>
</protein>
<organism evidence="1">
    <name type="scientific">Arion vulgaris</name>
    <dbReference type="NCBI Taxonomy" id="1028688"/>
    <lineage>
        <taxon>Eukaryota</taxon>
        <taxon>Metazoa</taxon>
        <taxon>Spiralia</taxon>
        <taxon>Lophotrochozoa</taxon>
        <taxon>Mollusca</taxon>
        <taxon>Gastropoda</taxon>
        <taxon>Heterobranchia</taxon>
        <taxon>Euthyneura</taxon>
        <taxon>Panpulmonata</taxon>
        <taxon>Eupulmonata</taxon>
        <taxon>Stylommatophora</taxon>
        <taxon>Helicina</taxon>
        <taxon>Arionoidea</taxon>
        <taxon>Arionidae</taxon>
        <taxon>Arion</taxon>
    </lineage>
</organism>
<sequence>MFQYSHKFKCAQSSAKVCILFVPMAHWLNTLLLLSLRHPALLLQRAIPSS</sequence>
<proteinExistence type="predicted"/>